<feature type="non-terminal residue" evidence="1">
    <location>
        <position position="66"/>
    </location>
</feature>
<gene>
    <name evidence="1" type="ORF">AVDCRST_MAG30-4134</name>
</gene>
<dbReference type="EMBL" id="CADCVS010000540">
    <property type="protein sequence ID" value="CAA9534926.1"/>
    <property type="molecule type" value="Genomic_DNA"/>
</dbReference>
<reference evidence="1" key="1">
    <citation type="submission" date="2020-02" db="EMBL/GenBank/DDBJ databases">
        <authorList>
            <person name="Meier V. D."/>
        </authorList>
    </citation>
    <scope>NUCLEOTIDE SEQUENCE</scope>
    <source>
        <strain evidence="1">AVDCRST_MAG30</strain>
    </source>
</reference>
<evidence type="ECO:0000313" key="1">
    <source>
        <dbReference type="EMBL" id="CAA9534926.1"/>
    </source>
</evidence>
<protein>
    <submittedName>
        <fullName evidence="1">Uncharacterized protein</fullName>
    </submittedName>
</protein>
<dbReference type="AlphaFoldDB" id="A0A6J4TXE6"/>
<proteinExistence type="predicted"/>
<name>A0A6J4TXE6_9ACTN</name>
<accession>A0A6J4TXE6</accession>
<organism evidence="1">
    <name type="scientific">uncultured Solirubrobacteraceae bacterium</name>
    <dbReference type="NCBI Taxonomy" id="1162706"/>
    <lineage>
        <taxon>Bacteria</taxon>
        <taxon>Bacillati</taxon>
        <taxon>Actinomycetota</taxon>
        <taxon>Thermoleophilia</taxon>
        <taxon>Solirubrobacterales</taxon>
        <taxon>Solirubrobacteraceae</taxon>
        <taxon>environmental samples</taxon>
    </lineage>
</organism>
<sequence>MEHPSFHFRLERVRSLRERAEEQAQEELARGLTHRLRGEALLNDAAAATRAARENTLGTALRGASA</sequence>